<dbReference type="AlphaFoldDB" id="A0A225UVG5"/>
<gene>
    <name evidence="2" type="ORF">PHMEG_00032919</name>
</gene>
<sequence>MKIVSDAGYENYLVRREDKNGELREFKAHISFLPTYHEPTDELQKTAEDVELLEQQANDDVNEQLRVRKIGKTMVSYWRRLADGNDEIKTDTTYSSTSYALHEVYSTDTMYTLMQRMTTPDGYRSRSTADCMMRAESGTTLTVEKACNEGDVQDGFRAVFDVTNRRRVREPNGRLKTAQDEDRVREGRHENVGDDLKGREGG</sequence>
<organism evidence="2 3">
    <name type="scientific">Phytophthora megakarya</name>
    <dbReference type="NCBI Taxonomy" id="4795"/>
    <lineage>
        <taxon>Eukaryota</taxon>
        <taxon>Sar</taxon>
        <taxon>Stramenopiles</taxon>
        <taxon>Oomycota</taxon>
        <taxon>Peronosporomycetes</taxon>
        <taxon>Peronosporales</taxon>
        <taxon>Peronosporaceae</taxon>
        <taxon>Phytophthora</taxon>
    </lineage>
</organism>
<protein>
    <submittedName>
        <fullName evidence="2">Uncharacterized protein</fullName>
    </submittedName>
</protein>
<dbReference type="EMBL" id="NBNE01011284">
    <property type="protein sequence ID" value="OWY96738.1"/>
    <property type="molecule type" value="Genomic_DNA"/>
</dbReference>
<evidence type="ECO:0000256" key="1">
    <source>
        <dbReference type="SAM" id="MobiDB-lite"/>
    </source>
</evidence>
<evidence type="ECO:0000313" key="2">
    <source>
        <dbReference type="EMBL" id="OWY96738.1"/>
    </source>
</evidence>
<evidence type="ECO:0000313" key="3">
    <source>
        <dbReference type="Proteomes" id="UP000198211"/>
    </source>
</evidence>
<reference evidence="3" key="1">
    <citation type="submission" date="2017-03" db="EMBL/GenBank/DDBJ databases">
        <title>Phytopthora megakarya and P. palmivora, two closely related causual agents of cacao black pod achieved similar genome size and gene model numbers by different mechanisms.</title>
        <authorList>
            <person name="Ali S."/>
            <person name="Shao J."/>
            <person name="Larry D.J."/>
            <person name="Kronmiller B."/>
            <person name="Shen D."/>
            <person name="Strem M.D."/>
            <person name="Melnick R.L."/>
            <person name="Guiltinan M.J."/>
            <person name="Tyler B.M."/>
            <person name="Meinhardt L.W."/>
            <person name="Bailey B.A."/>
        </authorList>
    </citation>
    <scope>NUCLEOTIDE SEQUENCE [LARGE SCALE GENOMIC DNA]</scope>
    <source>
        <strain evidence="3">zdho120</strain>
    </source>
</reference>
<dbReference type="Proteomes" id="UP000198211">
    <property type="component" value="Unassembled WGS sequence"/>
</dbReference>
<keyword evidence="3" id="KW-1185">Reference proteome</keyword>
<feature type="region of interest" description="Disordered" evidence="1">
    <location>
        <begin position="170"/>
        <end position="202"/>
    </location>
</feature>
<proteinExistence type="predicted"/>
<dbReference type="OrthoDB" id="10600570at2759"/>
<accession>A0A225UVG5</accession>
<name>A0A225UVG5_9STRA</name>
<comment type="caution">
    <text evidence="2">The sequence shown here is derived from an EMBL/GenBank/DDBJ whole genome shotgun (WGS) entry which is preliminary data.</text>
</comment>